<dbReference type="PATRIC" id="fig|1679170.3.peg.1355"/>
<name>A0A0K9H011_9BACI</name>
<organism evidence="2 3">
    <name type="scientific">Peribacillus loiseleuriae</name>
    <dbReference type="NCBI Taxonomy" id="1679170"/>
    <lineage>
        <taxon>Bacteria</taxon>
        <taxon>Bacillati</taxon>
        <taxon>Bacillota</taxon>
        <taxon>Bacilli</taxon>
        <taxon>Bacillales</taxon>
        <taxon>Bacillaceae</taxon>
        <taxon>Peribacillus</taxon>
    </lineage>
</organism>
<gene>
    <name evidence="2" type="ORF">AC625_06325</name>
</gene>
<accession>A0A0K9H011</accession>
<reference evidence="3" key="1">
    <citation type="submission" date="2015-07" db="EMBL/GenBank/DDBJ databases">
        <title>Genome sequencing project for genomic taxonomy and phylogenomics of Bacillus-like bacteria.</title>
        <authorList>
            <person name="Liu B."/>
            <person name="Wang J."/>
            <person name="Zhu Y."/>
            <person name="Liu G."/>
            <person name="Chen Q."/>
            <person name="Chen Z."/>
            <person name="Lan J."/>
            <person name="Che J."/>
            <person name="Ge C."/>
            <person name="Shi H."/>
            <person name="Pan Z."/>
            <person name="Liu X."/>
        </authorList>
    </citation>
    <scope>NUCLEOTIDE SEQUENCE [LARGE SCALE GENOMIC DNA]</scope>
    <source>
        <strain evidence="3">FJAT-27997</strain>
    </source>
</reference>
<feature type="compositionally biased region" description="Pro residues" evidence="1">
    <location>
        <begin position="86"/>
        <end position="103"/>
    </location>
</feature>
<dbReference type="Proteomes" id="UP000037146">
    <property type="component" value="Unassembled WGS sequence"/>
</dbReference>
<dbReference type="AlphaFoldDB" id="A0A0K9H011"/>
<feature type="compositionally biased region" description="Pro residues" evidence="1">
    <location>
        <begin position="110"/>
        <end position="125"/>
    </location>
</feature>
<evidence type="ECO:0000313" key="3">
    <source>
        <dbReference type="Proteomes" id="UP000037146"/>
    </source>
</evidence>
<protein>
    <recommendedName>
        <fullName evidence="4">Transporter</fullName>
    </recommendedName>
</protein>
<keyword evidence="3" id="KW-1185">Reference proteome</keyword>
<evidence type="ECO:0000313" key="2">
    <source>
        <dbReference type="EMBL" id="KMY52248.1"/>
    </source>
</evidence>
<evidence type="ECO:0008006" key="4">
    <source>
        <dbReference type="Google" id="ProtNLM"/>
    </source>
</evidence>
<comment type="caution">
    <text evidence="2">The sequence shown here is derived from an EMBL/GenBank/DDBJ whole genome shotgun (WGS) entry which is preliminary data.</text>
</comment>
<proteinExistence type="predicted"/>
<sequence length="233" mass="24633">MIARQAMNDPGQLPSHQWEDLNQPVFGEGFRYPNQSPQEGGYSQYPGLPLPGGGQGQYPAGPPLPGGGYGQYPGPPPLGGGHGQYPGPPPGGGHGPYPGPPPGGGHGQYPGPPPGGGHGPYPGPPQGGGHGQYPGPPPHGGHGQDHHDGPPTAAPPLFVPQLSGGLLKAVDPGSLRGCLYRNTYIWLESGRGFWFYPTYVGRYSVAGYRWRRNLQRWVYFGVDADQIRSFQCY</sequence>
<evidence type="ECO:0000256" key="1">
    <source>
        <dbReference type="SAM" id="MobiDB-lite"/>
    </source>
</evidence>
<dbReference type="EMBL" id="LFZW01000001">
    <property type="protein sequence ID" value="KMY52248.1"/>
    <property type="molecule type" value="Genomic_DNA"/>
</dbReference>
<feature type="region of interest" description="Disordered" evidence="1">
    <location>
        <begin position="1"/>
        <end position="155"/>
    </location>
</feature>
<dbReference type="STRING" id="1679170.AC625_06325"/>